<evidence type="ECO:0000313" key="1">
    <source>
        <dbReference type="EMBL" id="KAL3769021.1"/>
    </source>
</evidence>
<evidence type="ECO:0000313" key="2">
    <source>
        <dbReference type="Proteomes" id="UP001530400"/>
    </source>
</evidence>
<organism evidence="1 2">
    <name type="scientific">Cyclotella atomus</name>
    <dbReference type="NCBI Taxonomy" id="382360"/>
    <lineage>
        <taxon>Eukaryota</taxon>
        <taxon>Sar</taxon>
        <taxon>Stramenopiles</taxon>
        <taxon>Ochrophyta</taxon>
        <taxon>Bacillariophyta</taxon>
        <taxon>Coscinodiscophyceae</taxon>
        <taxon>Thalassiosirophycidae</taxon>
        <taxon>Stephanodiscales</taxon>
        <taxon>Stephanodiscaceae</taxon>
        <taxon>Cyclotella</taxon>
    </lineage>
</organism>
<protein>
    <submittedName>
        <fullName evidence="1">Uncharacterized protein</fullName>
    </submittedName>
</protein>
<sequence length="298" mass="31854">MFVQNNKRRPALIATAVVLLSSLNVESLLLYELPTPSFVIDTQALRRIAIAPTASNDVSTQLVPSIRLPDSGALFRPHPIKSLVIDSEFASTVVDVTFPVEEGQASIGFIHSTVTLASEDATPDGDSIATFLAEIDLDPSLCGRHKDELGQFAKLVLGLNNHHVGSYYWARSAGAGASMEAPGVLFGCSPSGNDRGALRWIEERGPALCNSNDGKRSEWVNFLRKGDTVQLVPVDGQGAMLQMSKSFGSDGTNGTGRLFGISSEGRPMGSEPEVVYPAIELVLCLRQLFLAVVKGKDA</sequence>
<reference evidence="1 2" key="1">
    <citation type="submission" date="2024-10" db="EMBL/GenBank/DDBJ databases">
        <title>Updated reference genomes for cyclostephanoid diatoms.</title>
        <authorList>
            <person name="Roberts W.R."/>
            <person name="Alverson A.J."/>
        </authorList>
    </citation>
    <scope>NUCLEOTIDE SEQUENCE [LARGE SCALE GENOMIC DNA]</scope>
    <source>
        <strain evidence="1 2">AJA010-31</strain>
    </source>
</reference>
<dbReference type="EMBL" id="JALLPJ020001338">
    <property type="protein sequence ID" value="KAL3769021.1"/>
    <property type="molecule type" value="Genomic_DNA"/>
</dbReference>
<accession>A0ABD3MYQ0</accession>
<proteinExistence type="predicted"/>
<gene>
    <name evidence="1" type="ORF">ACHAWO_006787</name>
</gene>
<dbReference type="Proteomes" id="UP001530400">
    <property type="component" value="Unassembled WGS sequence"/>
</dbReference>
<dbReference type="AlphaFoldDB" id="A0ABD3MYQ0"/>
<keyword evidence="2" id="KW-1185">Reference proteome</keyword>
<comment type="caution">
    <text evidence="1">The sequence shown here is derived from an EMBL/GenBank/DDBJ whole genome shotgun (WGS) entry which is preliminary data.</text>
</comment>
<name>A0ABD3MYQ0_9STRA</name>